<evidence type="ECO:0000256" key="1">
    <source>
        <dbReference type="ARBA" id="ARBA00023002"/>
    </source>
</evidence>
<dbReference type="EMBL" id="UOEJ01000106">
    <property type="protein sequence ID" value="VAV98695.1"/>
    <property type="molecule type" value="Genomic_DNA"/>
</dbReference>
<dbReference type="SUPFAM" id="SSF54862">
    <property type="entry name" value="4Fe-4S ferredoxins"/>
    <property type="match status" value="1"/>
</dbReference>
<dbReference type="Gene3D" id="3.30.70.20">
    <property type="match status" value="1"/>
</dbReference>
<evidence type="ECO:0000259" key="2">
    <source>
        <dbReference type="PROSITE" id="PS51379"/>
    </source>
</evidence>
<dbReference type="PROSITE" id="PS00198">
    <property type="entry name" value="4FE4S_FER_1"/>
    <property type="match status" value="1"/>
</dbReference>
<dbReference type="AlphaFoldDB" id="A0A3B0SV80"/>
<dbReference type="PANTHER" id="PTHR43073">
    <property type="entry name" value="DIHYDROPYRIMIDINE DEHYDROGENASE [NADP(+)]"/>
    <property type="match status" value="1"/>
</dbReference>
<feature type="non-terminal residue" evidence="3">
    <location>
        <position position="1"/>
    </location>
</feature>
<feature type="domain" description="4Fe-4S ferredoxin-type" evidence="2">
    <location>
        <begin position="45"/>
        <end position="77"/>
    </location>
</feature>
<dbReference type="InterPro" id="IPR017896">
    <property type="entry name" value="4Fe4S_Fe-S-bd"/>
</dbReference>
<dbReference type="PANTHER" id="PTHR43073:SF2">
    <property type="entry name" value="DIHYDROPYRIMIDINE DEHYDROGENASE [NADP(+)]"/>
    <property type="match status" value="1"/>
</dbReference>
<proteinExistence type="predicted"/>
<dbReference type="InterPro" id="IPR017900">
    <property type="entry name" value="4Fe4S_Fe_S_CS"/>
</dbReference>
<accession>A0A3B0SV80</accession>
<reference evidence="3" key="1">
    <citation type="submission" date="2018-06" db="EMBL/GenBank/DDBJ databases">
        <authorList>
            <person name="Zhirakovskaya E."/>
        </authorList>
    </citation>
    <scope>NUCLEOTIDE SEQUENCE</scope>
</reference>
<gene>
    <name evidence="3" type="ORF">MNBD_ALPHA01-4</name>
</gene>
<feature type="domain" description="4Fe-4S ferredoxin-type" evidence="2">
    <location>
        <begin position="83"/>
        <end position="112"/>
    </location>
</feature>
<evidence type="ECO:0000313" key="3">
    <source>
        <dbReference type="EMBL" id="VAV98695.1"/>
    </source>
</evidence>
<name>A0A3B0SV80_9ZZZZ</name>
<dbReference type="PROSITE" id="PS51379">
    <property type="entry name" value="4FE4S_FER_2"/>
    <property type="match status" value="2"/>
</dbReference>
<protein>
    <submittedName>
        <fullName evidence="3">NAD-dependent dihydropyrimidine dehydrogenase subunit PreA</fullName>
        <ecNumber evidence="3">1.3.1.1</ecNumber>
    </submittedName>
</protein>
<keyword evidence="1 3" id="KW-0560">Oxidoreductase</keyword>
<dbReference type="GO" id="GO:0004159">
    <property type="term" value="F:dihydropyrimidine dehydrogenase (NAD+) activity"/>
    <property type="evidence" value="ECO:0007669"/>
    <property type="project" value="UniProtKB-EC"/>
</dbReference>
<organism evidence="3">
    <name type="scientific">hydrothermal vent metagenome</name>
    <dbReference type="NCBI Taxonomy" id="652676"/>
    <lineage>
        <taxon>unclassified sequences</taxon>
        <taxon>metagenomes</taxon>
        <taxon>ecological metagenomes</taxon>
    </lineage>
</organism>
<dbReference type="Pfam" id="PF14697">
    <property type="entry name" value="Fer4_21"/>
    <property type="match status" value="1"/>
</dbReference>
<dbReference type="EC" id="1.3.1.1" evidence="3"/>
<sequence>RIVDDMISGLSNFMDEKGYKTLDDFRGRAIPNTVDWNALNMNFDTKAVINQDNCIECGRCHIACEDTSHQAITFDVTEDGKRIFTVVDEDCVGCNLCAIICPVPDCIEMRPVRNDLPYLTWPEHPKNPLGEM</sequence>